<evidence type="ECO:0000313" key="3">
    <source>
        <dbReference type="EMBL" id="MBB5433549.1"/>
    </source>
</evidence>
<feature type="region of interest" description="Disordered" evidence="1">
    <location>
        <begin position="73"/>
        <end position="92"/>
    </location>
</feature>
<feature type="domain" description="DUF6891" evidence="2">
    <location>
        <begin position="126"/>
        <end position="302"/>
    </location>
</feature>
<dbReference type="Proteomes" id="UP000572635">
    <property type="component" value="Unassembled WGS sequence"/>
</dbReference>
<dbReference type="InterPro" id="IPR054186">
    <property type="entry name" value="DUF6891"/>
</dbReference>
<dbReference type="RefSeq" id="WP_184393389.1">
    <property type="nucleotide sequence ID" value="NZ_BAAAJD010000090.1"/>
</dbReference>
<organism evidence="3 4">
    <name type="scientific">Nocardiopsis composta</name>
    <dbReference type="NCBI Taxonomy" id="157465"/>
    <lineage>
        <taxon>Bacteria</taxon>
        <taxon>Bacillati</taxon>
        <taxon>Actinomycetota</taxon>
        <taxon>Actinomycetes</taxon>
        <taxon>Streptosporangiales</taxon>
        <taxon>Nocardiopsidaceae</taxon>
        <taxon>Nocardiopsis</taxon>
    </lineage>
</organism>
<dbReference type="Pfam" id="PF21831">
    <property type="entry name" value="DUF6891"/>
    <property type="match status" value="1"/>
</dbReference>
<gene>
    <name evidence="3" type="ORF">HDA36_003633</name>
</gene>
<evidence type="ECO:0000259" key="2">
    <source>
        <dbReference type="Pfam" id="PF21831"/>
    </source>
</evidence>
<keyword evidence="4" id="KW-1185">Reference proteome</keyword>
<evidence type="ECO:0000313" key="4">
    <source>
        <dbReference type="Proteomes" id="UP000572635"/>
    </source>
</evidence>
<dbReference type="EMBL" id="JACHDB010000001">
    <property type="protein sequence ID" value="MBB5433549.1"/>
    <property type="molecule type" value="Genomic_DNA"/>
</dbReference>
<sequence>MDEKDLYRTPLPAVLKRHGSRTPIERPTAEQLSEAVEAVGAFFFDTWVVCSPLPAREETSVSAMRKADGGYTVETRYGPGRPAEQVEAPPGDKATGLFLEQIRSWAAEEERAAIPAGPLPDAPLDPDVREYAEEVARSGVGGGFRYFPQIVRDITESAGPDRPITPVQARRLLQPIWDARAAEQEQWSGTSDNDRLNAAFAALDAAGITARQNFTCCRNCGLSEIGAEREGARGFVFYHAQDTGSAAAGHGLHLAYGGFDGSDETTAAVGREVVAALAEEGLEPEWDGSPSQRILVPMAWRRPLPA</sequence>
<proteinExistence type="predicted"/>
<comment type="caution">
    <text evidence="3">The sequence shown here is derived from an EMBL/GenBank/DDBJ whole genome shotgun (WGS) entry which is preliminary data.</text>
</comment>
<evidence type="ECO:0000256" key="1">
    <source>
        <dbReference type="SAM" id="MobiDB-lite"/>
    </source>
</evidence>
<accession>A0A7W8QNK8</accession>
<protein>
    <recommendedName>
        <fullName evidence="2">DUF6891 domain-containing protein</fullName>
    </recommendedName>
</protein>
<name>A0A7W8QNK8_9ACTN</name>
<dbReference type="AlphaFoldDB" id="A0A7W8QNK8"/>
<reference evidence="3 4" key="1">
    <citation type="submission" date="2020-08" db="EMBL/GenBank/DDBJ databases">
        <title>Sequencing the genomes of 1000 actinobacteria strains.</title>
        <authorList>
            <person name="Klenk H.-P."/>
        </authorList>
    </citation>
    <scope>NUCLEOTIDE SEQUENCE [LARGE SCALE GENOMIC DNA]</scope>
    <source>
        <strain evidence="3 4">DSM 44551</strain>
    </source>
</reference>